<keyword evidence="6" id="KW-1185">Reference proteome</keyword>
<dbReference type="InterPro" id="IPR009057">
    <property type="entry name" value="Homeodomain-like_sf"/>
</dbReference>
<dbReference type="SMART" id="SM00342">
    <property type="entry name" value="HTH_ARAC"/>
    <property type="match status" value="1"/>
</dbReference>
<keyword evidence="2" id="KW-0238">DNA-binding</keyword>
<organism evidence="5 6">
    <name type="scientific">Pseudorhodobacter turbinis</name>
    <dbReference type="NCBI Taxonomy" id="2500533"/>
    <lineage>
        <taxon>Bacteria</taxon>
        <taxon>Pseudomonadati</taxon>
        <taxon>Pseudomonadota</taxon>
        <taxon>Alphaproteobacteria</taxon>
        <taxon>Rhodobacterales</taxon>
        <taxon>Paracoccaceae</taxon>
        <taxon>Pseudorhodobacter</taxon>
    </lineage>
</organism>
<dbReference type="EMBL" id="CP039964">
    <property type="protein sequence ID" value="QCO55465.1"/>
    <property type="molecule type" value="Genomic_DNA"/>
</dbReference>
<dbReference type="SUPFAM" id="SSF46689">
    <property type="entry name" value="Homeodomain-like"/>
    <property type="match status" value="2"/>
</dbReference>
<name>A0A4P8EG32_9RHOB</name>
<dbReference type="AlphaFoldDB" id="A0A4P8EG32"/>
<keyword evidence="1" id="KW-0805">Transcription regulation</keyword>
<dbReference type="GO" id="GO:0003700">
    <property type="term" value="F:DNA-binding transcription factor activity"/>
    <property type="evidence" value="ECO:0007669"/>
    <property type="project" value="InterPro"/>
</dbReference>
<dbReference type="GO" id="GO:0043565">
    <property type="term" value="F:sequence-specific DNA binding"/>
    <property type="evidence" value="ECO:0007669"/>
    <property type="project" value="InterPro"/>
</dbReference>
<dbReference type="InterPro" id="IPR052158">
    <property type="entry name" value="INH-QAR"/>
</dbReference>
<evidence type="ECO:0000313" key="6">
    <source>
        <dbReference type="Proteomes" id="UP000298631"/>
    </source>
</evidence>
<dbReference type="PRINTS" id="PR00032">
    <property type="entry name" value="HTHARAC"/>
</dbReference>
<dbReference type="RefSeq" id="WP_137193137.1">
    <property type="nucleotide sequence ID" value="NZ_CP039964.1"/>
</dbReference>
<evidence type="ECO:0000259" key="4">
    <source>
        <dbReference type="PROSITE" id="PS01124"/>
    </source>
</evidence>
<dbReference type="PROSITE" id="PS01124">
    <property type="entry name" value="HTH_ARAC_FAMILY_2"/>
    <property type="match status" value="1"/>
</dbReference>
<protein>
    <submittedName>
        <fullName evidence="5">GlxA family transcriptional regulator</fullName>
    </submittedName>
</protein>
<dbReference type="Pfam" id="PF12833">
    <property type="entry name" value="HTH_18"/>
    <property type="match status" value="1"/>
</dbReference>
<dbReference type="PANTHER" id="PTHR43130:SF3">
    <property type="entry name" value="HTH-TYPE TRANSCRIPTIONAL REGULATOR RV1931C"/>
    <property type="match status" value="1"/>
</dbReference>
<proteinExistence type="predicted"/>
<dbReference type="PROSITE" id="PS00041">
    <property type="entry name" value="HTH_ARAC_FAMILY_1"/>
    <property type="match status" value="1"/>
</dbReference>
<dbReference type="PANTHER" id="PTHR43130">
    <property type="entry name" value="ARAC-FAMILY TRANSCRIPTIONAL REGULATOR"/>
    <property type="match status" value="1"/>
</dbReference>
<dbReference type="OrthoDB" id="9793400at2"/>
<feature type="domain" description="HTH araC/xylS-type" evidence="4">
    <location>
        <begin position="223"/>
        <end position="321"/>
    </location>
</feature>
<evidence type="ECO:0000256" key="3">
    <source>
        <dbReference type="ARBA" id="ARBA00023163"/>
    </source>
</evidence>
<accession>A0A4P8EG32</accession>
<dbReference type="SUPFAM" id="SSF52317">
    <property type="entry name" value="Class I glutamine amidotransferase-like"/>
    <property type="match status" value="1"/>
</dbReference>
<dbReference type="InterPro" id="IPR029062">
    <property type="entry name" value="Class_I_gatase-like"/>
</dbReference>
<keyword evidence="3" id="KW-0804">Transcription</keyword>
<dbReference type="InterPro" id="IPR020449">
    <property type="entry name" value="Tscrpt_reg_AraC-type_HTH"/>
</dbReference>
<evidence type="ECO:0000313" key="5">
    <source>
        <dbReference type="EMBL" id="QCO55465.1"/>
    </source>
</evidence>
<dbReference type="CDD" id="cd03136">
    <property type="entry name" value="GATase1_AraC_ArgR_like"/>
    <property type="match status" value="1"/>
</dbReference>
<dbReference type="Proteomes" id="UP000298631">
    <property type="component" value="Chromosome"/>
</dbReference>
<evidence type="ECO:0000256" key="2">
    <source>
        <dbReference type="ARBA" id="ARBA00023125"/>
    </source>
</evidence>
<reference evidence="5 6" key="1">
    <citation type="submission" date="2019-05" db="EMBL/GenBank/DDBJ databases">
        <title>Pseudorhodobacter turbinis sp. nov., isolated from the gut of the Korean turban shell.</title>
        <authorList>
            <person name="Jeong Y.-S."/>
            <person name="Kang W.-R."/>
            <person name="Bae J.-W."/>
        </authorList>
    </citation>
    <scope>NUCLEOTIDE SEQUENCE [LARGE SCALE GENOMIC DNA]</scope>
    <source>
        <strain evidence="5 6">S12M18</strain>
    </source>
</reference>
<sequence length="360" mass="40783">MEVEMESHTHPWHCLFVLIPRFNMMTLTALLEPLRIANYLSHEQIYSHEFCSINDETVSASNGMRQICQPLPETVKRNTTIFLLASWGGEAYANPKLLAWLRLQKRNGVQICGVEIGTYILARAGLLNHHTATTHWSYLQGFQEKFPEVKAVEQLYTEMGQIMTCAGGTAGFDLMLSFISRYRSQTLAGEIADQIMHHPLRPAAAPQRVTHGRGVDSLPLGVREAVRIIERNIEDPLRVADIAKKVGISQRQLERRFVANFNCSVARFGQLMRLQRARVLLVSTDLSISEISTASGFNTQSHFNLVFKKCFGRKPRHYRMAWPDSETAPKWPGTLSSFLNSVRKTSDKKDKCVTVDPDRP</sequence>
<evidence type="ECO:0000256" key="1">
    <source>
        <dbReference type="ARBA" id="ARBA00023015"/>
    </source>
</evidence>
<dbReference type="Pfam" id="PF01965">
    <property type="entry name" value="DJ-1_PfpI"/>
    <property type="match status" value="1"/>
</dbReference>
<dbReference type="InterPro" id="IPR002818">
    <property type="entry name" value="DJ-1/PfpI"/>
</dbReference>
<gene>
    <name evidence="5" type="ORF">EOK75_06670</name>
</gene>
<dbReference type="InterPro" id="IPR018060">
    <property type="entry name" value="HTH_AraC"/>
</dbReference>
<dbReference type="Gene3D" id="3.40.50.880">
    <property type="match status" value="1"/>
</dbReference>
<dbReference type="KEGG" id="pseb:EOK75_06670"/>
<dbReference type="InterPro" id="IPR018062">
    <property type="entry name" value="HTH_AraC-typ_CS"/>
</dbReference>
<dbReference type="Gene3D" id="1.10.10.60">
    <property type="entry name" value="Homeodomain-like"/>
    <property type="match status" value="1"/>
</dbReference>